<comment type="similarity">
    <text evidence="1">Belongs to the membrane fusion protein (MFP) (TC 8.A.1) family.</text>
</comment>
<comment type="caution">
    <text evidence="3">The sequence shown here is derived from an EMBL/GenBank/DDBJ whole genome shotgun (WGS) entry which is preliminary data.</text>
</comment>
<dbReference type="PANTHER" id="PTHR30469:SF18">
    <property type="entry name" value="RESISTANCE-NODULATION-CELL DIVISION (RND) EFFLUX MEMBRANE FUSION PROTEIN-RELATED"/>
    <property type="match status" value="1"/>
</dbReference>
<dbReference type="NCBIfam" id="TIGR01730">
    <property type="entry name" value="RND_mfp"/>
    <property type="match status" value="1"/>
</dbReference>
<keyword evidence="2" id="KW-0732">Signal</keyword>
<dbReference type="SUPFAM" id="SSF111369">
    <property type="entry name" value="HlyD-like secretion proteins"/>
    <property type="match status" value="1"/>
</dbReference>
<feature type="signal peptide" evidence="2">
    <location>
        <begin position="1"/>
        <end position="20"/>
    </location>
</feature>
<organism evidence="3 4">
    <name type="scientific">Psychrosphaera algicola</name>
    <dbReference type="NCBI Taxonomy" id="3023714"/>
    <lineage>
        <taxon>Bacteria</taxon>
        <taxon>Pseudomonadati</taxon>
        <taxon>Pseudomonadota</taxon>
        <taxon>Gammaproteobacteria</taxon>
        <taxon>Alteromonadales</taxon>
        <taxon>Pseudoalteromonadaceae</taxon>
        <taxon>Psychrosphaera</taxon>
    </lineage>
</organism>
<gene>
    <name evidence="3" type="ORF">PN838_15340</name>
</gene>
<evidence type="ECO:0000256" key="2">
    <source>
        <dbReference type="SAM" id="SignalP"/>
    </source>
</evidence>
<dbReference type="Gene3D" id="2.40.30.170">
    <property type="match status" value="1"/>
</dbReference>
<sequence length="256" mass="28026">MKVLTSLGLVWILLSHSTWATEIQTSLVAEITVPNLQMVDGSIEAINQSTIKALVNAKVTAIHVDVDDYVAENTLLVELDDTEIRANLAQAVAGVNIAEAALIQAQSELKRLQDLKDSSFVSESALTAAQANKDKAFGQLQFYQAQVDESNLRLSYTKIIAPYSGVVVARHIEAGETALVGSPLLTGFSIDQNRVVAQVPQRLIEYIEDSKQIWVQQANKSWIALSDPIIAPSANKYNHTVLVRANISKQEFSMRP</sequence>
<dbReference type="Gene3D" id="1.10.287.470">
    <property type="entry name" value="Helix hairpin bin"/>
    <property type="match status" value="1"/>
</dbReference>
<evidence type="ECO:0000313" key="3">
    <source>
        <dbReference type="EMBL" id="MDC2889886.1"/>
    </source>
</evidence>
<dbReference type="RefSeq" id="WP_272181219.1">
    <property type="nucleotide sequence ID" value="NZ_JAQOMS010000002.1"/>
</dbReference>
<evidence type="ECO:0000256" key="1">
    <source>
        <dbReference type="ARBA" id="ARBA00009477"/>
    </source>
</evidence>
<feature type="chain" id="PRO_5046155165" evidence="2">
    <location>
        <begin position="21"/>
        <end position="256"/>
    </location>
</feature>
<accession>A0ABT5FEX3</accession>
<dbReference type="Gene3D" id="2.40.50.100">
    <property type="match status" value="1"/>
</dbReference>
<protein>
    <submittedName>
        <fullName evidence="3">Efflux RND transporter periplasmic adaptor subunit</fullName>
    </submittedName>
</protein>
<dbReference type="EMBL" id="JAQOMS010000002">
    <property type="protein sequence ID" value="MDC2889886.1"/>
    <property type="molecule type" value="Genomic_DNA"/>
</dbReference>
<proteinExistence type="inferred from homology"/>
<dbReference type="Proteomes" id="UP001528411">
    <property type="component" value="Unassembled WGS sequence"/>
</dbReference>
<keyword evidence="4" id="KW-1185">Reference proteome</keyword>
<dbReference type="PANTHER" id="PTHR30469">
    <property type="entry name" value="MULTIDRUG RESISTANCE PROTEIN MDTA"/>
    <property type="match status" value="1"/>
</dbReference>
<evidence type="ECO:0000313" key="4">
    <source>
        <dbReference type="Proteomes" id="UP001528411"/>
    </source>
</evidence>
<name>A0ABT5FEX3_9GAMM</name>
<reference evidence="3 4" key="1">
    <citation type="submission" date="2023-01" db="EMBL/GenBank/DDBJ databases">
        <title>Psychrosphaera sp. nov., isolated from marine algae.</title>
        <authorList>
            <person name="Bayburt H."/>
            <person name="Choi B.J."/>
            <person name="Kim J.M."/>
            <person name="Choi D.G."/>
            <person name="Jeon C.O."/>
        </authorList>
    </citation>
    <scope>NUCLEOTIDE SEQUENCE [LARGE SCALE GENOMIC DNA]</scope>
    <source>
        <strain evidence="3 4">G1-22</strain>
    </source>
</reference>
<dbReference type="InterPro" id="IPR006143">
    <property type="entry name" value="RND_pump_MFP"/>
</dbReference>